<sequence length="118" mass="13569">MNLQELGLDPITVIATVRVLHSLWMCIKNCPKLRKLEELLCQAPFWIKGNVTSLPVERLKDLISLECLELGLSKSGRRANFLLPLKKICFWILWQSLHVTARLPVKLSLYIEDDQLST</sequence>
<dbReference type="Gramene" id="ONK55311">
    <property type="protein sequence ID" value="ONK55311"/>
    <property type="gene ID" value="A4U43_UnF5120"/>
</dbReference>
<accession>A0A1R3L6R4</accession>
<proteinExistence type="predicted"/>
<name>A0A1R3L6R4_ASPOF</name>
<organism evidence="1 2">
    <name type="scientific">Asparagus officinalis</name>
    <name type="common">Garden asparagus</name>
    <dbReference type="NCBI Taxonomy" id="4686"/>
    <lineage>
        <taxon>Eukaryota</taxon>
        <taxon>Viridiplantae</taxon>
        <taxon>Streptophyta</taxon>
        <taxon>Embryophyta</taxon>
        <taxon>Tracheophyta</taxon>
        <taxon>Spermatophyta</taxon>
        <taxon>Magnoliopsida</taxon>
        <taxon>Liliopsida</taxon>
        <taxon>Asparagales</taxon>
        <taxon>Asparagaceae</taxon>
        <taxon>Asparagoideae</taxon>
        <taxon>Asparagus</taxon>
    </lineage>
</organism>
<gene>
    <name evidence="1" type="ORF">A4U43_UnF5120</name>
</gene>
<protein>
    <submittedName>
        <fullName evidence="1">Uncharacterized protein</fullName>
    </submittedName>
</protein>
<evidence type="ECO:0000313" key="1">
    <source>
        <dbReference type="EMBL" id="ONK55311.1"/>
    </source>
</evidence>
<evidence type="ECO:0000313" key="2">
    <source>
        <dbReference type="Proteomes" id="UP000243459"/>
    </source>
</evidence>
<dbReference type="EMBL" id="KV863585">
    <property type="protein sequence ID" value="ONK55311.1"/>
    <property type="molecule type" value="Genomic_DNA"/>
</dbReference>
<dbReference type="AlphaFoldDB" id="A0A1R3L6R4"/>
<dbReference type="Proteomes" id="UP000243459">
    <property type="component" value="Unassembled WGS sequence"/>
</dbReference>
<reference evidence="2" key="1">
    <citation type="journal article" date="2017" name="Nat. Commun.">
        <title>The asparagus genome sheds light on the origin and evolution of a young Y chromosome.</title>
        <authorList>
            <person name="Harkess A."/>
            <person name="Zhou J."/>
            <person name="Xu C."/>
            <person name="Bowers J.E."/>
            <person name="Van der Hulst R."/>
            <person name="Ayyampalayam S."/>
            <person name="Mercati F."/>
            <person name="Riccardi P."/>
            <person name="McKain M.R."/>
            <person name="Kakrana A."/>
            <person name="Tang H."/>
            <person name="Ray J."/>
            <person name="Groenendijk J."/>
            <person name="Arikit S."/>
            <person name="Mathioni S.M."/>
            <person name="Nakano M."/>
            <person name="Shan H."/>
            <person name="Telgmann-Rauber A."/>
            <person name="Kanno A."/>
            <person name="Yue Z."/>
            <person name="Chen H."/>
            <person name="Li W."/>
            <person name="Chen Y."/>
            <person name="Xu X."/>
            <person name="Zhang Y."/>
            <person name="Luo S."/>
            <person name="Chen H."/>
            <person name="Gao J."/>
            <person name="Mao Z."/>
            <person name="Pires J.C."/>
            <person name="Luo M."/>
            <person name="Kudrna D."/>
            <person name="Wing R.A."/>
            <person name="Meyers B.C."/>
            <person name="Yi K."/>
            <person name="Kong H."/>
            <person name="Lavrijsen P."/>
            <person name="Sunseri F."/>
            <person name="Falavigna A."/>
            <person name="Ye Y."/>
            <person name="Leebens-Mack J.H."/>
            <person name="Chen G."/>
        </authorList>
    </citation>
    <scope>NUCLEOTIDE SEQUENCE [LARGE SCALE GENOMIC DNA]</scope>
    <source>
        <strain evidence="2">cv. DH0086</strain>
    </source>
</reference>
<keyword evidence="2" id="KW-1185">Reference proteome</keyword>